<evidence type="ECO:0000256" key="1">
    <source>
        <dbReference type="SAM" id="MobiDB-lite"/>
    </source>
</evidence>
<dbReference type="InterPro" id="IPR019734">
    <property type="entry name" value="TPR_rpt"/>
</dbReference>
<dbReference type="EMBL" id="CP060719">
    <property type="protein sequence ID" value="QNN69449.1"/>
    <property type="molecule type" value="Genomic_DNA"/>
</dbReference>
<keyword evidence="3" id="KW-1185">Reference proteome</keyword>
<proteinExistence type="predicted"/>
<dbReference type="Gene3D" id="1.25.40.10">
    <property type="entry name" value="Tetratricopeptide repeat domain"/>
    <property type="match status" value="1"/>
</dbReference>
<dbReference type="SMART" id="SM00028">
    <property type="entry name" value="TPR"/>
    <property type="match status" value="3"/>
</dbReference>
<evidence type="ECO:0000313" key="2">
    <source>
        <dbReference type="EMBL" id="QNN69449.1"/>
    </source>
</evidence>
<name>A0A7G9SNM4_9GAMM</name>
<gene>
    <name evidence="2" type="ORF">H9L16_12290</name>
</gene>
<sequence>MPKAANRSGLTQALAPMTSRATERPPDYSLNISAYSDADDLFHCGRYKEALALFRNSADADPEDGDCWIAIGSCHDALKQPARAEAAYRKAMTLCEPEWHPALHFNMGNSCFDRGMYALAIQHYLRVPRGHKAWPDAERNRKLALMQQAGR</sequence>
<dbReference type="Proteomes" id="UP000515804">
    <property type="component" value="Chromosome"/>
</dbReference>
<dbReference type="RefSeq" id="WP_187551968.1">
    <property type="nucleotide sequence ID" value="NZ_CP060719.1"/>
</dbReference>
<evidence type="ECO:0000313" key="3">
    <source>
        <dbReference type="Proteomes" id="UP000515804"/>
    </source>
</evidence>
<reference evidence="2 3" key="1">
    <citation type="submission" date="2020-08" db="EMBL/GenBank/DDBJ databases">
        <title>Genome sequence of Thermomonas carbonis KCTC 42013T.</title>
        <authorList>
            <person name="Hyun D.-W."/>
            <person name="Bae J.-W."/>
        </authorList>
    </citation>
    <scope>NUCLEOTIDE SEQUENCE [LARGE SCALE GENOMIC DNA]</scope>
    <source>
        <strain evidence="2 3">KCTC 42013</strain>
    </source>
</reference>
<feature type="region of interest" description="Disordered" evidence="1">
    <location>
        <begin position="1"/>
        <end position="23"/>
    </location>
</feature>
<dbReference type="InterPro" id="IPR011990">
    <property type="entry name" value="TPR-like_helical_dom_sf"/>
</dbReference>
<dbReference type="AlphaFoldDB" id="A0A7G9SNM4"/>
<dbReference type="KEGG" id="tcn:H9L16_12290"/>
<accession>A0A7G9SNM4</accession>
<dbReference type="SUPFAM" id="SSF48452">
    <property type="entry name" value="TPR-like"/>
    <property type="match status" value="1"/>
</dbReference>
<organism evidence="2 3">
    <name type="scientific">Thermomonas carbonis</name>
    <dbReference type="NCBI Taxonomy" id="1463158"/>
    <lineage>
        <taxon>Bacteria</taxon>
        <taxon>Pseudomonadati</taxon>
        <taxon>Pseudomonadota</taxon>
        <taxon>Gammaproteobacteria</taxon>
        <taxon>Lysobacterales</taxon>
        <taxon>Lysobacteraceae</taxon>
        <taxon>Thermomonas</taxon>
    </lineage>
</organism>
<protein>
    <submittedName>
        <fullName evidence="2">Tetratricopeptide repeat protein</fullName>
    </submittedName>
</protein>
<dbReference type="Pfam" id="PF14559">
    <property type="entry name" value="TPR_19"/>
    <property type="match status" value="1"/>
</dbReference>